<organism evidence="9 10">
    <name type="scientific">Limnochorda pilosa</name>
    <dbReference type="NCBI Taxonomy" id="1555112"/>
    <lineage>
        <taxon>Bacteria</taxon>
        <taxon>Bacillati</taxon>
        <taxon>Bacillota</taxon>
        <taxon>Limnochordia</taxon>
        <taxon>Limnochordales</taxon>
        <taxon>Limnochordaceae</taxon>
        <taxon>Limnochorda</taxon>
    </lineage>
</organism>
<dbReference type="HAMAP" id="MF_00479">
    <property type="entry name" value="RsxG_RnfG"/>
    <property type="match status" value="1"/>
</dbReference>
<dbReference type="InterPro" id="IPR007329">
    <property type="entry name" value="FMN-bd"/>
</dbReference>
<proteinExistence type="inferred from homology"/>
<dbReference type="InterPro" id="IPR010209">
    <property type="entry name" value="Ion_transpt_RnfG/RsxG"/>
</dbReference>
<feature type="modified residue" description="FMN phosphoryl threonine" evidence="6">
    <location>
        <position position="161"/>
    </location>
</feature>
<reference evidence="10" key="1">
    <citation type="submission" date="2015-07" db="EMBL/GenBank/DDBJ databases">
        <title>Complete genome sequence and phylogenetic analysis of Limnochorda pilosa.</title>
        <authorList>
            <person name="Watanabe M."/>
            <person name="Kojima H."/>
            <person name="Fukui M."/>
        </authorList>
    </citation>
    <scope>NUCLEOTIDE SEQUENCE [LARGE SCALE GENOMIC DNA]</scope>
    <source>
        <strain evidence="10">HC45</strain>
    </source>
</reference>
<dbReference type="OrthoDB" id="9794010at2"/>
<evidence type="ECO:0000313" key="9">
    <source>
        <dbReference type="EMBL" id="BAS29245.1"/>
    </source>
</evidence>
<evidence type="ECO:0000256" key="7">
    <source>
        <dbReference type="SAM" id="MobiDB-lite"/>
    </source>
</evidence>
<feature type="region of interest" description="Disordered" evidence="7">
    <location>
        <begin position="190"/>
        <end position="210"/>
    </location>
</feature>
<keyword evidence="6" id="KW-0472">Membrane</keyword>
<dbReference type="EC" id="7.-.-.-" evidence="6"/>
<name>A0A0K2SQ48_LIMPI</name>
<dbReference type="GO" id="GO:0009055">
    <property type="term" value="F:electron transfer activity"/>
    <property type="evidence" value="ECO:0007669"/>
    <property type="project" value="InterPro"/>
</dbReference>
<sequence>MRSAWRMIVVLGLVSLLSGAVLAVFYGWMNPRIEAQRLKAQFEVGFKQVFPEAADFQPVEPEKPLPDAVEEPVYEALDAGGNVLGVVYNVMGQGSQGLVKLAVGLEPKEGQVAGVAVLEHTETAGLGSRIEEPSFRDQFRGKSVVDAFQVGKDVDGITGATVSSRAVANAVGRTAGDVLMALGYRLPRASRAPTPPADEAGASSEAAAAGPAPPLALAQELLGSEVELQGPVWEARDAAGAPVGLLAEASADGFDGPIRVLVAVDPQAGVVRGIRVVEQKETPGLGARVAEPEFAGQFAGKALDARFEVGTDIDGITGATISSKAVAGAVARAVRQITGLQGQDR</sequence>
<dbReference type="Pfam" id="PF04205">
    <property type="entry name" value="FMN_bind"/>
    <property type="match status" value="2"/>
</dbReference>
<keyword evidence="3 6" id="KW-0285">Flavoprotein</keyword>
<feature type="compositionally biased region" description="Low complexity" evidence="7">
    <location>
        <begin position="197"/>
        <end position="210"/>
    </location>
</feature>
<keyword evidence="5 6" id="KW-0249">Electron transport</keyword>
<evidence type="ECO:0000259" key="8">
    <source>
        <dbReference type="SMART" id="SM00900"/>
    </source>
</evidence>
<evidence type="ECO:0000256" key="1">
    <source>
        <dbReference type="ARBA" id="ARBA00022448"/>
    </source>
</evidence>
<dbReference type="PANTHER" id="PTHR36118">
    <property type="entry name" value="ION-TRANSLOCATING OXIDOREDUCTASE COMPLEX SUBUNIT G"/>
    <property type="match status" value="1"/>
</dbReference>
<dbReference type="KEGG" id="lpil:LIP_3433"/>
<evidence type="ECO:0000256" key="4">
    <source>
        <dbReference type="ARBA" id="ARBA00022643"/>
    </source>
</evidence>
<feature type="domain" description="FMN-binding" evidence="8">
    <location>
        <begin position="253"/>
        <end position="337"/>
    </location>
</feature>
<dbReference type="GO" id="GO:0022900">
    <property type="term" value="P:electron transport chain"/>
    <property type="evidence" value="ECO:0007669"/>
    <property type="project" value="UniProtKB-UniRule"/>
</dbReference>
<comment type="function">
    <text evidence="6">Part of a membrane-bound complex that couples electron transfer with translocation of ions across the membrane.</text>
</comment>
<dbReference type="GO" id="GO:0005886">
    <property type="term" value="C:plasma membrane"/>
    <property type="evidence" value="ECO:0007669"/>
    <property type="project" value="UniProtKB-SubCell"/>
</dbReference>
<comment type="subcellular location">
    <subcellularLocation>
        <location evidence="6">Cell membrane</location>
        <topology evidence="6">Single-pass membrane protein</topology>
    </subcellularLocation>
</comment>
<dbReference type="AlphaFoldDB" id="A0A0K2SQ48"/>
<keyword evidence="1 6" id="KW-0813">Transport</keyword>
<comment type="subunit">
    <text evidence="6">The complex is composed of six subunits: RnfA, RnfB, RnfC, RnfD, RnfE and RnfG.</text>
</comment>
<dbReference type="PANTHER" id="PTHR36118:SF1">
    <property type="entry name" value="ION-TRANSLOCATING OXIDOREDUCTASE COMPLEX SUBUNIT G"/>
    <property type="match status" value="1"/>
</dbReference>
<feature type="domain" description="FMN-binding" evidence="8">
    <location>
        <begin position="94"/>
        <end position="178"/>
    </location>
</feature>
<keyword evidence="6" id="KW-1003">Cell membrane</keyword>
<gene>
    <name evidence="6" type="primary">rnfG</name>
    <name evidence="9" type="ORF">LIP_3433</name>
</gene>
<keyword evidence="6" id="KW-1133">Transmembrane helix</keyword>
<evidence type="ECO:0000256" key="3">
    <source>
        <dbReference type="ARBA" id="ARBA00022630"/>
    </source>
</evidence>
<evidence type="ECO:0000313" key="10">
    <source>
        <dbReference type="Proteomes" id="UP000065807"/>
    </source>
</evidence>
<keyword evidence="4 6" id="KW-0288">FMN</keyword>
<keyword evidence="10" id="KW-1185">Reference proteome</keyword>
<comment type="cofactor">
    <cofactor evidence="6">
        <name>FMN</name>
        <dbReference type="ChEBI" id="CHEBI:58210"/>
    </cofactor>
</comment>
<evidence type="ECO:0000256" key="2">
    <source>
        <dbReference type="ARBA" id="ARBA00022553"/>
    </source>
</evidence>
<protein>
    <recommendedName>
        <fullName evidence="6">Ion-translocating oxidoreductase complex subunit G</fullName>
        <ecNumber evidence="6">7.-.-.-</ecNumber>
    </recommendedName>
    <alternativeName>
        <fullName evidence="6">Rnf electron transport complex subunit G</fullName>
    </alternativeName>
</protein>
<accession>A0A0K2SQ48</accession>
<keyword evidence="6" id="KW-0812">Transmembrane</keyword>
<keyword evidence="2 6" id="KW-0597">Phosphoprotein</keyword>
<dbReference type="STRING" id="1555112.LIP_3433"/>
<dbReference type="EMBL" id="AP014924">
    <property type="protein sequence ID" value="BAS29245.1"/>
    <property type="molecule type" value="Genomic_DNA"/>
</dbReference>
<comment type="similarity">
    <text evidence="6">Belongs to the RnfG family.</text>
</comment>
<evidence type="ECO:0000256" key="6">
    <source>
        <dbReference type="HAMAP-Rule" id="MF_00479"/>
    </source>
</evidence>
<evidence type="ECO:0000256" key="5">
    <source>
        <dbReference type="ARBA" id="ARBA00022982"/>
    </source>
</evidence>
<reference evidence="10" key="2">
    <citation type="journal article" date="2016" name="Int. J. Syst. Evol. Microbiol.">
        <title>Complete genome sequence and cell structure of Limnochorda pilosa, a Gram-negative spore-former within the phylum Firmicutes.</title>
        <authorList>
            <person name="Watanabe M."/>
            <person name="Kojima H."/>
            <person name="Fukui M."/>
        </authorList>
    </citation>
    <scope>NUCLEOTIDE SEQUENCE [LARGE SCALE GENOMIC DNA]</scope>
    <source>
        <strain evidence="10">HC45</strain>
    </source>
</reference>
<keyword evidence="6" id="KW-1278">Translocase</keyword>
<dbReference type="Proteomes" id="UP000065807">
    <property type="component" value="Chromosome"/>
</dbReference>
<dbReference type="RefSeq" id="WP_144440549.1">
    <property type="nucleotide sequence ID" value="NZ_AP014924.1"/>
</dbReference>
<dbReference type="SMART" id="SM00900">
    <property type="entry name" value="FMN_bind"/>
    <property type="match status" value="2"/>
</dbReference>
<dbReference type="GO" id="GO:0010181">
    <property type="term" value="F:FMN binding"/>
    <property type="evidence" value="ECO:0007669"/>
    <property type="project" value="InterPro"/>
</dbReference>